<feature type="non-terminal residue" evidence="2">
    <location>
        <position position="1"/>
    </location>
</feature>
<dbReference type="EMBL" id="SEYY01007455">
    <property type="protein sequence ID" value="KAB7502466.1"/>
    <property type="molecule type" value="Genomic_DNA"/>
</dbReference>
<name>A0A5N5T786_9CRUS</name>
<dbReference type="Proteomes" id="UP000326759">
    <property type="component" value="Unassembled WGS sequence"/>
</dbReference>
<feature type="transmembrane region" description="Helical" evidence="1">
    <location>
        <begin position="12"/>
        <end position="31"/>
    </location>
</feature>
<proteinExistence type="predicted"/>
<keyword evidence="1" id="KW-0472">Membrane</keyword>
<organism evidence="2 3">
    <name type="scientific">Armadillidium nasatum</name>
    <dbReference type="NCBI Taxonomy" id="96803"/>
    <lineage>
        <taxon>Eukaryota</taxon>
        <taxon>Metazoa</taxon>
        <taxon>Ecdysozoa</taxon>
        <taxon>Arthropoda</taxon>
        <taxon>Crustacea</taxon>
        <taxon>Multicrustacea</taxon>
        <taxon>Malacostraca</taxon>
        <taxon>Eumalacostraca</taxon>
        <taxon>Peracarida</taxon>
        <taxon>Isopoda</taxon>
        <taxon>Oniscidea</taxon>
        <taxon>Crinocheta</taxon>
        <taxon>Armadillidiidae</taxon>
        <taxon>Armadillidium</taxon>
    </lineage>
</organism>
<protein>
    <submittedName>
        <fullName evidence="2">Uncharacterized protein</fullName>
    </submittedName>
</protein>
<gene>
    <name evidence="2" type="ORF">Anas_09761</name>
</gene>
<comment type="caution">
    <text evidence="2">The sequence shown here is derived from an EMBL/GenBank/DDBJ whole genome shotgun (WGS) entry which is preliminary data.</text>
</comment>
<dbReference type="AlphaFoldDB" id="A0A5N5T786"/>
<evidence type="ECO:0000313" key="3">
    <source>
        <dbReference type="Proteomes" id="UP000326759"/>
    </source>
</evidence>
<evidence type="ECO:0000256" key="1">
    <source>
        <dbReference type="SAM" id="Phobius"/>
    </source>
</evidence>
<sequence length="157" mass="18482">ERCWSLVDLFLHNYQVLIFFLLVLLLLNLNMNTKLFLAASRAKNILTFQKCYSAEFLQANSKSHLSAKINKEYLAKFCRQLEKLGILYYEVKRIFPWGTPNVYLEGCFVEFSFQSLDNDQDDRERCQKYANESGQTCLLINFGQEDIISFKIFHPKI</sequence>
<reference evidence="2 3" key="1">
    <citation type="journal article" date="2019" name="PLoS Biol.">
        <title>Sex chromosomes control vertical transmission of feminizing Wolbachia symbionts in an isopod.</title>
        <authorList>
            <person name="Becking T."/>
            <person name="Chebbi M.A."/>
            <person name="Giraud I."/>
            <person name="Moumen B."/>
            <person name="Laverre T."/>
            <person name="Caubet Y."/>
            <person name="Peccoud J."/>
            <person name="Gilbert C."/>
            <person name="Cordaux R."/>
        </authorList>
    </citation>
    <scope>NUCLEOTIDE SEQUENCE [LARGE SCALE GENOMIC DNA]</scope>
    <source>
        <strain evidence="2">ANa2</strain>
        <tissue evidence="2">Whole body excluding digestive tract and cuticle</tissue>
    </source>
</reference>
<keyword evidence="1" id="KW-1133">Transmembrane helix</keyword>
<accession>A0A5N5T786</accession>
<keyword evidence="3" id="KW-1185">Reference proteome</keyword>
<keyword evidence="1" id="KW-0812">Transmembrane</keyword>
<evidence type="ECO:0000313" key="2">
    <source>
        <dbReference type="EMBL" id="KAB7502466.1"/>
    </source>
</evidence>